<gene>
    <name evidence="1" type="ORF">NCTC8580_00409</name>
</gene>
<sequence length="164" mass="18908">MLSNYNELQDRWLNNQLVGLDVIITKSGFVTPIDIEYVENDNLTHTFRKEYSISYGNSSTLEELFDNYDEPWSEIQINDQILINNEYFILCGEGEMGNEGFIVKTDIHNNISWMLYSTTSNPFITIKKIGDIVYVQSSANFYIAVNPVDDSVSIVNEDIQNRLK</sequence>
<proteinExistence type="predicted"/>
<organism evidence="1 2">
    <name type="scientific">Yersinia pseudotuberculosis</name>
    <dbReference type="NCBI Taxonomy" id="633"/>
    <lineage>
        <taxon>Bacteria</taxon>
        <taxon>Pseudomonadati</taxon>
        <taxon>Pseudomonadota</taxon>
        <taxon>Gammaproteobacteria</taxon>
        <taxon>Enterobacterales</taxon>
        <taxon>Yersiniaceae</taxon>
        <taxon>Yersinia</taxon>
    </lineage>
</organism>
<dbReference type="Proteomes" id="UP000255087">
    <property type="component" value="Unassembled WGS sequence"/>
</dbReference>
<protein>
    <submittedName>
        <fullName evidence="1">Uncharacterized protein</fullName>
    </submittedName>
</protein>
<evidence type="ECO:0000313" key="2">
    <source>
        <dbReference type="Proteomes" id="UP000255087"/>
    </source>
</evidence>
<accession>A0A380Q3J7</accession>
<evidence type="ECO:0000313" key="1">
    <source>
        <dbReference type="EMBL" id="SUP80358.1"/>
    </source>
</evidence>
<dbReference type="AlphaFoldDB" id="A0A380Q3J7"/>
<reference evidence="1 2" key="1">
    <citation type="submission" date="2018-06" db="EMBL/GenBank/DDBJ databases">
        <authorList>
            <consortium name="Pathogen Informatics"/>
            <person name="Doyle S."/>
        </authorList>
    </citation>
    <scope>NUCLEOTIDE SEQUENCE [LARGE SCALE GENOMIC DNA]</scope>
    <source>
        <strain evidence="1 2">NCTC8580</strain>
    </source>
</reference>
<dbReference type="EMBL" id="UHJC01000001">
    <property type="protein sequence ID" value="SUP80358.1"/>
    <property type="molecule type" value="Genomic_DNA"/>
</dbReference>
<name>A0A380Q3J7_YERPU</name>